<accession>A7MFC4</accession>
<sequence>MPRVNPDAAPWAAFFYPSEACLPNTPITLSAFCANTRQSREK</sequence>
<dbReference type="KEGG" id="esa:ESA_02028"/>
<name>A7MFC4_CROS8</name>
<protein>
    <submittedName>
        <fullName evidence="1">Uncharacterized protein</fullName>
    </submittedName>
</protein>
<dbReference type="EMBL" id="CP000783">
    <property type="protein sequence ID" value="ABU77281.1"/>
    <property type="molecule type" value="Genomic_DNA"/>
</dbReference>
<keyword evidence="2" id="KW-1185">Reference proteome</keyword>
<dbReference type="AlphaFoldDB" id="A7MFC4"/>
<evidence type="ECO:0000313" key="1">
    <source>
        <dbReference type="EMBL" id="ABU77281.1"/>
    </source>
</evidence>
<dbReference type="Proteomes" id="UP000000260">
    <property type="component" value="Chromosome"/>
</dbReference>
<proteinExistence type="predicted"/>
<gene>
    <name evidence="1" type="ordered locus">ESA_02028</name>
</gene>
<organism evidence="1 2">
    <name type="scientific">Cronobacter sakazakii (strain ATCC BAA-894)</name>
    <name type="common">Enterobacter sakazakii</name>
    <dbReference type="NCBI Taxonomy" id="290339"/>
    <lineage>
        <taxon>Bacteria</taxon>
        <taxon>Pseudomonadati</taxon>
        <taxon>Pseudomonadota</taxon>
        <taxon>Gammaproteobacteria</taxon>
        <taxon>Enterobacterales</taxon>
        <taxon>Enterobacteriaceae</taxon>
        <taxon>Cronobacter</taxon>
    </lineage>
</organism>
<evidence type="ECO:0000313" key="2">
    <source>
        <dbReference type="Proteomes" id="UP000000260"/>
    </source>
</evidence>
<dbReference type="HOGENOM" id="CLU_3250251_0_0_6"/>
<reference evidence="1 2" key="1">
    <citation type="journal article" date="2010" name="PLoS ONE">
        <title>Genome sequence of Cronobacter sakazakii BAA-894 and comparative genomic hybridization analysis with other Cronobacter species.</title>
        <authorList>
            <person name="Kucerova E."/>
            <person name="Clifton S.W."/>
            <person name="Xia X.Q."/>
            <person name="Long F."/>
            <person name="Porwollik S."/>
            <person name="Fulton L."/>
            <person name="Fronick C."/>
            <person name="Minx P."/>
            <person name="Kyung K."/>
            <person name="Warren W."/>
            <person name="Fulton R."/>
            <person name="Feng D."/>
            <person name="Wollam A."/>
            <person name="Shah N."/>
            <person name="Bhonagiri V."/>
            <person name="Nash W.E."/>
            <person name="Hallsworth-Pepin K."/>
            <person name="Wilson R.K."/>
            <person name="McClelland M."/>
            <person name="Forsythe S.J."/>
        </authorList>
    </citation>
    <scope>NUCLEOTIDE SEQUENCE [LARGE SCALE GENOMIC DNA]</scope>
    <source>
        <strain evidence="1 2">ATCC BAA-894</strain>
    </source>
</reference>